<evidence type="ECO:0000313" key="10">
    <source>
        <dbReference type="EMBL" id="EDM25918.1"/>
    </source>
</evidence>
<dbReference type="CDD" id="cd02440">
    <property type="entry name" value="AdoMet_MTases"/>
    <property type="match status" value="1"/>
</dbReference>
<comment type="caution">
    <text evidence="10">The sequence shown here is derived from an EMBL/GenBank/DDBJ whole genome shotgun (WGS) entry which is preliminary data.</text>
</comment>
<dbReference type="EC" id="2.1.1.72" evidence="1"/>
<dbReference type="Proteomes" id="UP000004947">
    <property type="component" value="Unassembled WGS sequence"/>
</dbReference>
<dbReference type="PROSITE" id="PS00092">
    <property type="entry name" value="N6_MTASE"/>
    <property type="match status" value="1"/>
</dbReference>
<feature type="domain" description="Type II methyltransferase M.TaqI-like" evidence="8">
    <location>
        <begin position="111"/>
        <end position="217"/>
    </location>
</feature>
<dbReference type="OrthoDB" id="9784823at2"/>
<evidence type="ECO:0000259" key="8">
    <source>
        <dbReference type="Pfam" id="PF07669"/>
    </source>
</evidence>
<dbReference type="PANTHER" id="PTHR33841">
    <property type="entry name" value="DNA METHYLTRANSFERASE YEEA-RELATED"/>
    <property type="match status" value="1"/>
</dbReference>
<evidence type="ECO:0000256" key="7">
    <source>
        <dbReference type="ARBA" id="ARBA00047942"/>
    </source>
</evidence>
<evidence type="ECO:0000259" key="9">
    <source>
        <dbReference type="Pfam" id="PF12950"/>
    </source>
</evidence>
<proteinExistence type="predicted"/>
<keyword evidence="3 10" id="KW-0808">Transferase</keyword>
<evidence type="ECO:0000256" key="5">
    <source>
        <dbReference type="ARBA" id="ARBA00022747"/>
    </source>
</evidence>
<dbReference type="GO" id="GO:0009007">
    <property type="term" value="F:site-specific DNA-methyltransferase (adenine-specific) activity"/>
    <property type="evidence" value="ECO:0007669"/>
    <property type="project" value="UniProtKB-EC"/>
</dbReference>
<dbReference type="InterPro" id="IPR011639">
    <property type="entry name" value="MethylTrfase_TaqI-like_dom"/>
</dbReference>
<comment type="catalytic activity">
    <reaction evidence="7">
        <text>a 2'-deoxyadenosine in DNA + S-adenosyl-L-methionine = an N(6)-methyl-2'-deoxyadenosine in DNA + S-adenosyl-L-homocysteine + H(+)</text>
        <dbReference type="Rhea" id="RHEA:15197"/>
        <dbReference type="Rhea" id="RHEA-COMP:12418"/>
        <dbReference type="Rhea" id="RHEA-COMP:12419"/>
        <dbReference type="ChEBI" id="CHEBI:15378"/>
        <dbReference type="ChEBI" id="CHEBI:57856"/>
        <dbReference type="ChEBI" id="CHEBI:59789"/>
        <dbReference type="ChEBI" id="CHEBI:90615"/>
        <dbReference type="ChEBI" id="CHEBI:90616"/>
        <dbReference type="EC" id="2.1.1.72"/>
    </reaction>
</comment>
<dbReference type="InterPro" id="IPR050953">
    <property type="entry name" value="N4_N6_ade-DNA_methylase"/>
</dbReference>
<reference evidence="10 11" key="1">
    <citation type="journal article" date="2010" name="J. Bacteriol.">
        <title>Genome sequence of Lentisphaera araneosa HTCC2155T, the type species of the order Lentisphaerales in the phylum Lentisphaerae.</title>
        <authorList>
            <person name="Thrash J.C."/>
            <person name="Cho J.C."/>
            <person name="Vergin K.L."/>
            <person name="Morris R.M."/>
            <person name="Giovannoni S.J."/>
        </authorList>
    </citation>
    <scope>NUCLEOTIDE SEQUENCE [LARGE SCALE GENOMIC DNA]</scope>
    <source>
        <strain evidence="10 11">HTCC2155</strain>
    </source>
</reference>
<evidence type="ECO:0000256" key="3">
    <source>
        <dbReference type="ARBA" id="ARBA00022679"/>
    </source>
</evidence>
<dbReference type="GO" id="GO:0009307">
    <property type="term" value="P:DNA restriction-modification system"/>
    <property type="evidence" value="ECO:0007669"/>
    <property type="project" value="UniProtKB-KW"/>
</dbReference>
<dbReference type="InterPro" id="IPR029063">
    <property type="entry name" value="SAM-dependent_MTases_sf"/>
</dbReference>
<keyword evidence="5" id="KW-0680">Restriction system</keyword>
<dbReference type="eggNOG" id="COG0827">
    <property type="taxonomic scope" value="Bacteria"/>
</dbReference>
<sequence length="582" mass="66460">MRTSQKPQGHKSLAERKATGAHYTPKALADFMARQVFDFWSGKSKDDLVTVLEPAVGDGQLIQSLLDVLIAEGYLNIQVVLYDTDTAAIKCCQQILERAYPKVKFTFYERDFLADFLAKKRKRKYDLVIGNPPYVRTQEMGADASQELAREFALSGCVDLSHAFILAVGKSLKKTSKFTLLISNRLLSLKGAWAIREHMRKQFAIDHLWDFGDSKLFKAAVLPLVFVAGLGRQKQVPPFTSIYEEKDLDIDDACERELFDNIDKDGLVNYQGLNLRVSQGDLDFGEGLQSRWTQKTILKDGWLKEVERHTFGRFGDINKISVGIKSTADKVFIKQDWLGMSDDERPEMLMPLITHFEADQYTAEVNPSSFVLYTHETRDGEKRVIELDDYPKTKTYLEANAQVLKARKYLQESKTRRWYEVWVAHDPAKWQYPKIVFRDISAKPLFWLDESGAVVNGDCYWMSSQGLENLDLIYLALAVGNSSFIEKFYDANFHNKLYSGRRRFITQYVKEFPLPDPKTEGSKMIIELVKKTYESGVFDDEVKKQISDLVDCAFNVADLGTKKALKNQGFEVVGEGFEPSKA</sequence>
<gene>
    <name evidence="10" type="ORF">LNTAR_07744</name>
</gene>
<dbReference type="STRING" id="313628.LNTAR_07744"/>
<evidence type="ECO:0000256" key="2">
    <source>
        <dbReference type="ARBA" id="ARBA00022603"/>
    </source>
</evidence>
<dbReference type="InterPro" id="IPR025931">
    <property type="entry name" value="TaqI_C"/>
</dbReference>
<feature type="domain" description="TaqI-like C-terminal specificity" evidence="9">
    <location>
        <begin position="407"/>
        <end position="514"/>
    </location>
</feature>
<keyword evidence="2 10" id="KW-0489">Methyltransferase</keyword>
<protein>
    <recommendedName>
        <fullName evidence="1">site-specific DNA-methyltransferase (adenine-specific)</fullName>
        <ecNumber evidence="1">2.1.1.72</ecNumber>
    </recommendedName>
</protein>
<dbReference type="Gene3D" id="3.40.50.150">
    <property type="entry name" value="Vaccinia Virus protein VP39"/>
    <property type="match status" value="1"/>
</dbReference>
<dbReference type="AlphaFoldDB" id="A6DR30"/>
<dbReference type="InterPro" id="IPR002052">
    <property type="entry name" value="DNA_methylase_N6_adenine_CS"/>
</dbReference>
<evidence type="ECO:0000256" key="1">
    <source>
        <dbReference type="ARBA" id="ARBA00011900"/>
    </source>
</evidence>
<keyword evidence="4" id="KW-0949">S-adenosyl-L-methionine</keyword>
<keyword evidence="6" id="KW-0238">DNA-binding</keyword>
<keyword evidence="11" id="KW-1185">Reference proteome</keyword>
<dbReference type="REBASE" id="26127">
    <property type="entry name" value="M.LarORF7744P"/>
</dbReference>
<organism evidence="10 11">
    <name type="scientific">Lentisphaera araneosa HTCC2155</name>
    <dbReference type="NCBI Taxonomy" id="313628"/>
    <lineage>
        <taxon>Bacteria</taxon>
        <taxon>Pseudomonadati</taxon>
        <taxon>Lentisphaerota</taxon>
        <taxon>Lentisphaeria</taxon>
        <taxon>Lentisphaerales</taxon>
        <taxon>Lentisphaeraceae</taxon>
        <taxon>Lentisphaera</taxon>
    </lineage>
</organism>
<evidence type="ECO:0000313" key="11">
    <source>
        <dbReference type="Proteomes" id="UP000004947"/>
    </source>
</evidence>
<dbReference type="SUPFAM" id="SSF53335">
    <property type="entry name" value="S-adenosyl-L-methionine-dependent methyltransferases"/>
    <property type="match status" value="1"/>
</dbReference>
<name>A6DR30_9BACT</name>
<dbReference type="Pfam" id="PF12950">
    <property type="entry name" value="TaqI_C"/>
    <property type="match status" value="1"/>
</dbReference>
<dbReference type="RefSeq" id="WP_007280302.1">
    <property type="nucleotide sequence ID" value="NZ_ABCK01000022.1"/>
</dbReference>
<dbReference type="GO" id="GO:0032259">
    <property type="term" value="P:methylation"/>
    <property type="evidence" value="ECO:0007669"/>
    <property type="project" value="UniProtKB-KW"/>
</dbReference>
<evidence type="ECO:0000256" key="6">
    <source>
        <dbReference type="ARBA" id="ARBA00023125"/>
    </source>
</evidence>
<evidence type="ECO:0000256" key="4">
    <source>
        <dbReference type="ARBA" id="ARBA00022691"/>
    </source>
</evidence>
<accession>A6DR30</accession>
<dbReference type="Pfam" id="PF07669">
    <property type="entry name" value="Eco57I"/>
    <property type="match status" value="1"/>
</dbReference>
<dbReference type="PRINTS" id="PR00507">
    <property type="entry name" value="N12N6MTFRASE"/>
</dbReference>
<dbReference type="GO" id="GO:0003677">
    <property type="term" value="F:DNA binding"/>
    <property type="evidence" value="ECO:0007669"/>
    <property type="project" value="UniProtKB-KW"/>
</dbReference>
<dbReference type="EMBL" id="ABCK01000022">
    <property type="protein sequence ID" value="EDM25918.1"/>
    <property type="molecule type" value="Genomic_DNA"/>
</dbReference>
<dbReference type="PANTHER" id="PTHR33841:SF1">
    <property type="entry name" value="DNA METHYLTRANSFERASE A"/>
    <property type="match status" value="1"/>
</dbReference>